<dbReference type="SUPFAM" id="SSF55347">
    <property type="entry name" value="Glyceraldehyde-3-phosphate dehydrogenase-like, C-terminal domain"/>
    <property type="match status" value="1"/>
</dbReference>
<keyword evidence="5" id="KW-1185">Reference proteome</keyword>
<dbReference type="InterPro" id="IPR036291">
    <property type="entry name" value="NAD(P)-bd_dom_sf"/>
</dbReference>
<feature type="domain" description="GFO/IDH/MocA-like oxidoreductase" evidence="3">
    <location>
        <begin position="140"/>
        <end position="286"/>
    </location>
</feature>
<dbReference type="SUPFAM" id="SSF51735">
    <property type="entry name" value="NAD(P)-binding Rossmann-fold domains"/>
    <property type="match status" value="1"/>
</dbReference>
<feature type="domain" description="Gfo/Idh/MocA-like oxidoreductase N-terminal" evidence="2">
    <location>
        <begin position="5"/>
        <end position="132"/>
    </location>
</feature>
<dbReference type="PANTHER" id="PTHR43818:SF11">
    <property type="entry name" value="BCDNA.GH03377"/>
    <property type="match status" value="1"/>
</dbReference>
<dbReference type="InterPro" id="IPR055170">
    <property type="entry name" value="GFO_IDH_MocA-like_dom"/>
</dbReference>
<dbReference type="PANTHER" id="PTHR43818">
    <property type="entry name" value="BCDNA.GH03377"/>
    <property type="match status" value="1"/>
</dbReference>
<sequence>MAQVIGVGIIGMGWMGEVHARAYRAVPDRFADGGLQPRLVVCADAVEARARAARERFGYARFTTDWREVMADPEVAVVDVTAPNGMHLELVRAAARAGKHVNCEKPVGRDPAETRAARAAAREAGILTFVGYNYRWAPVVQYARRLVAEGRLGRLTHYHGRFLNGYAGDPNGFLSWRFEREHGLGTLGDLMSHVIDMAHLMAGPIASVTSDQEIFIRRRPIPRPGSGTHYDRGTAEDPAGDVTNEDYVSALVRFEGGAHGLLEACRIVNGAKCDMSFELHGTKGAVKWTMERMNELQLQWRRDDDPAQDGYTTLLSGPAHPYHGHFNPAWGLGLGYDDLKVIEAWEFLRSVAAGKQGEPGFAEADAVARVQQAILRSWESRRWETVERE</sequence>
<dbReference type="Pfam" id="PF22725">
    <property type="entry name" value="GFO_IDH_MocA_C3"/>
    <property type="match status" value="1"/>
</dbReference>
<dbReference type="InterPro" id="IPR050463">
    <property type="entry name" value="Gfo/Idh/MocA_oxidrdct_glycsds"/>
</dbReference>
<organism evidence="4 5">
    <name type="scientific">Anaeromyxobacter oryzae</name>
    <dbReference type="NCBI Taxonomy" id="2918170"/>
    <lineage>
        <taxon>Bacteria</taxon>
        <taxon>Pseudomonadati</taxon>
        <taxon>Myxococcota</taxon>
        <taxon>Myxococcia</taxon>
        <taxon>Myxococcales</taxon>
        <taxon>Cystobacterineae</taxon>
        <taxon>Anaeromyxobacteraceae</taxon>
        <taxon>Anaeromyxobacter</taxon>
    </lineage>
</organism>
<name>A0ABN6N0L8_9BACT</name>
<dbReference type="EMBL" id="AP025591">
    <property type="protein sequence ID" value="BDG05398.1"/>
    <property type="molecule type" value="Genomic_DNA"/>
</dbReference>
<evidence type="ECO:0000259" key="3">
    <source>
        <dbReference type="Pfam" id="PF22725"/>
    </source>
</evidence>
<dbReference type="Gene3D" id="3.30.360.10">
    <property type="entry name" value="Dihydrodipicolinate Reductase, domain 2"/>
    <property type="match status" value="1"/>
</dbReference>
<protein>
    <submittedName>
        <fullName evidence="4">Oxidoreductase</fullName>
    </submittedName>
</protein>
<dbReference type="RefSeq" id="WP_248354193.1">
    <property type="nucleotide sequence ID" value="NZ_AP025591.1"/>
</dbReference>
<dbReference type="Proteomes" id="UP001162891">
    <property type="component" value="Chromosome"/>
</dbReference>
<evidence type="ECO:0000313" key="4">
    <source>
        <dbReference type="EMBL" id="BDG05398.1"/>
    </source>
</evidence>
<evidence type="ECO:0000313" key="5">
    <source>
        <dbReference type="Proteomes" id="UP001162891"/>
    </source>
</evidence>
<proteinExistence type="predicted"/>
<accession>A0ABN6N0L8</accession>
<dbReference type="Pfam" id="PF01408">
    <property type="entry name" value="GFO_IDH_MocA"/>
    <property type="match status" value="1"/>
</dbReference>
<keyword evidence="1" id="KW-0560">Oxidoreductase</keyword>
<reference evidence="5" key="1">
    <citation type="journal article" date="2022" name="Int. J. Syst. Evol. Microbiol.">
        <title>Anaeromyxobacter oryzae sp. nov., Anaeromyxobacter diazotrophicus sp. nov. and Anaeromyxobacter paludicola sp. nov., isolated from paddy soils.</title>
        <authorList>
            <person name="Itoh H."/>
            <person name="Xu Z."/>
            <person name="Mise K."/>
            <person name="Masuda Y."/>
            <person name="Ushijima N."/>
            <person name="Hayakawa C."/>
            <person name="Shiratori Y."/>
            <person name="Senoo K."/>
        </authorList>
    </citation>
    <scope>NUCLEOTIDE SEQUENCE [LARGE SCALE GENOMIC DNA]</scope>
    <source>
        <strain evidence="5">Red232</strain>
    </source>
</reference>
<gene>
    <name evidence="4" type="ORF">AMOR_43940</name>
</gene>
<evidence type="ECO:0000256" key="1">
    <source>
        <dbReference type="ARBA" id="ARBA00023002"/>
    </source>
</evidence>
<evidence type="ECO:0000259" key="2">
    <source>
        <dbReference type="Pfam" id="PF01408"/>
    </source>
</evidence>
<dbReference type="InterPro" id="IPR000683">
    <property type="entry name" value="Gfo/Idh/MocA-like_OxRdtase_N"/>
</dbReference>
<dbReference type="Gene3D" id="3.40.50.720">
    <property type="entry name" value="NAD(P)-binding Rossmann-like Domain"/>
    <property type="match status" value="1"/>
</dbReference>